<dbReference type="EMBL" id="CADCXU010005904">
    <property type="protein sequence ID" value="CAA9997659.1"/>
    <property type="molecule type" value="Genomic_DNA"/>
</dbReference>
<dbReference type="AlphaFoldDB" id="A0A6H5G4I7"/>
<feature type="region of interest" description="Disordered" evidence="1">
    <location>
        <begin position="646"/>
        <end position="674"/>
    </location>
</feature>
<reference evidence="2 3" key="1">
    <citation type="submission" date="2020-02" db="EMBL/GenBank/DDBJ databases">
        <authorList>
            <person name="Ferguson B K."/>
        </authorList>
    </citation>
    <scope>NUCLEOTIDE SEQUENCE [LARGE SCALE GENOMIC DNA]</scope>
</reference>
<feature type="region of interest" description="Disordered" evidence="1">
    <location>
        <begin position="768"/>
        <end position="797"/>
    </location>
</feature>
<dbReference type="OrthoDB" id="6416577at2759"/>
<name>A0A6H5G4I7_9HEMI</name>
<proteinExistence type="predicted"/>
<feature type="region of interest" description="Disordered" evidence="1">
    <location>
        <begin position="422"/>
        <end position="453"/>
    </location>
</feature>
<organism evidence="2 3">
    <name type="scientific">Nesidiocoris tenuis</name>
    <dbReference type="NCBI Taxonomy" id="355587"/>
    <lineage>
        <taxon>Eukaryota</taxon>
        <taxon>Metazoa</taxon>
        <taxon>Ecdysozoa</taxon>
        <taxon>Arthropoda</taxon>
        <taxon>Hexapoda</taxon>
        <taxon>Insecta</taxon>
        <taxon>Pterygota</taxon>
        <taxon>Neoptera</taxon>
        <taxon>Paraneoptera</taxon>
        <taxon>Hemiptera</taxon>
        <taxon>Heteroptera</taxon>
        <taxon>Panheteroptera</taxon>
        <taxon>Cimicomorpha</taxon>
        <taxon>Miridae</taxon>
        <taxon>Dicyphina</taxon>
        <taxon>Nesidiocoris</taxon>
    </lineage>
</organism>
<keyword evidence="3" id="KW-1185">Reference proteome</keyword>
<protein>
    <submittedName>
        <fullName evidence="2">Uncharacterized protein</fullName>
    </submittedName>
</protein>
<accession>A0A6H5G4I7</accession>
<sequence length="814" mass="90916">MHCNRPPKIENPIGASEKTGMALLLIQTKKTLNRSKWTDTSWRTIRSRSKFKILHQYLNSMTSTTLLNVLRGCFSCLFTGLGIYLHFKCSAPLVFFAFQVPSRAVLWTLSSSSQNLEVKNQAHDFSGGGPVRPSGLRRYPLLSVNSYGLKVVSTSRITLGYGQLPCVTEGRNLAETNTPVQKIWKRLRIEKRKLLCRPSFVWITVKGKPHVCGAGRVLTRGSPSPPGGTYRVPSARWAGERCNPARCTSHDTCRLSAGTYDNRIRNQASASFHMLQHPHCLLYEVIFVNTLVQILTLCRCCCWWQTVTDGEINAEDRVNGSIRIVLKSRIGTELQKKLFLIPTHSLRITSRTSVCALSRGRGGPCQSICEIRAKYRRDDRIFLLKFPSRKEDLPVGSFCQDLAVNELNVICPRASCQSKIHSNQRSHRTISSSEHQEENALKNRKTIPPGDAEIRARTQFRYNGTNKTAPAPSHDYYGVKCKDRRATKGWRISRFWPLPPLNPPLSQCTPRVRGQEPPLEVTPDFTCSAQCEPKWYSDLCSSQSTDGKGEERNRSKSSPLSQPAMKSIFHEKGGVPPVNFSIPYENSLNKECLSDQDQQSCLTRILDDSNTSMEVKTVQFSYRCNPPVPTSPAAAASVRALLRQNRPAERSVHRRRENGRRSVILMGPGGHRRRTLGDGGTGHEAGHADRMAVVAGPAHTVAIGTRGNFRIGTRAESARRVHESAGHTVAAATAAAAAASEAAGRAVEADDGRRRCRLVQIRIVHIKNAAPTHQEQKKTTKNTQPTSPRYTERRPRPKLEILNRFLPDRCVEIK</sequence>
<gene>
    <name evidence="2" type="ORF">NTEN_LOCUS3953</name>
</gene>
<dbReference type="Proteomes" id="UP000479000">
    <property type="component" value="Unassembled WGS sequence"/>
</dbReference>
<feature type="region of interest" description="Disordered" evidence="1">
    <location>
        <begin position="542"/>
        <end position="563"/>
    </location>
</feature>
<evidence type="ECO:0000313" key="2">
    <source>
        <dbReference type="EMBL" id="CAA9997659.1"/>
    </source>
</evidence>
<evidence type="ECO:0000256" key="1">
    <source>
        <dbReference type="SAM" id="MobiDB-lite"/>
    </source>
</evidence>
<evidence type="ECO:0000313" key="3">
    <source>
        <dbReference type="Proteomes" id="UP000479000"/>
    </source>
</evidence>